<dbReference type="EMBL" id="QTJX01000001">
    <property type="protein sequence ID" value="RDY60681.1"/>
    <property type="molecule type" value="Genomic_DNA"/>
</dbReference>
<evidence type="ECO:0000313" key="2">
    <source>
        <dbReference type="Proteomes" id="UP000261828"/>
    </source>
</evidence>
<comment type="caution">
    <text evidence="1">The sequence shown here is derived from an EMBL/GenBank/DDBJ whole genome shotgun (WGS) entry which is preliminary data.</text>
</comment>
<keyword evidence="2" id="KW-1185">Reference proteome</keyword>
<evidence type="ECO:0000313" key="1">
    <source>
        <dbReference type="EMBL" id="RDY60681.1"/>
    </source>
</evidence>
<accession>A0A371JS83</accession>
<dbReference type="AlphaFoldDB" id="A0A371JS83"/>
<protein>
    <submittedName>
        <fullName evidence="1">Uncharacterized protein</fullName>
    </submittedName>
</protein>
<gene>
    <name evidence="1" type="ORF">DX873_00430</name>
</gene>
<dbReference type="PROSITE" id="PS51257">
    <property type="entry name" value="PROKAR_LIPOPROTEIN"/>
    <property type="match status" value="1"/>
</dbReference>
<reference evidence="1 2" key="1">
    <citation type="submission" date="2018-08" db="EMBL/GenBank/DDBJ databases">
        <title>Muricauda nanhaiensis sp. nov., isolated from seawater of the South China Sea.</title>
        <authorList>
            <person name="Dang Y."/>
        </authorList>
    </citation>
    <scope>NUCLEOTIDE SEQUENCE [LARGE SCALE GENOMIC DNA]</scope>
    <source>
        <strain evidence="1 2">SM1704</strain>
    </source>
</reference>
<name>A0A371JS83_9FLAO</name>
<dbReference type="RefSeq" id="WP_116182570.1">
    <property type="nucleotide sequence ID" value="NZ_QTJX01000001.1"/>
</dbReference>
<sequence>MKNLKIYILLALGVFIASCSEDDKVTVGVQENFTAGAILRTLASSGALDMFNTASELTWTIQEQDAEGGDLVDRVEITVSFVDNNGNGNSVSGSALATITEFGQTDGLPSFDYSITLNDALSATGVALIDVLPGDQFVVDMTLFLTDGRSFDNSSTTGNVSGGSFFSSPYQYTFTVDDGIAFGIADVNANEISLTNPNEDYSVTLSVGDSLLVDAGLVETINVYRRFIDRSIEDDGIDRSEDEAIFRTFTLADDFTVDAEGIASLDFVVTLDDLYGPDLSFDLLGLNDGFNLRYEAITSDGRVVTTSESGTEYFDTVVVTECIQLNADAPYAGEYTIEMSDDYGDGWNGARLDVQIDGGDVESFLVETGDSAEGTFTIPEGATTLTITFISGDWDGEISYKIIDPNGNTAASVALGDAAAGEIELLVCE</sequence>
<proteinExistence type="predicted"/>
<dbReference type="Proteomes" id="UP000261828">
    <property type="component" value="Unassembled WGS sequence"/>
</dbReference>
<organism evidence="1 2">
    <name type="scientific">Flagellimonas nanhaiensis</name>
    <dbReference type="NCBI Taxonomy" id="2292706"/>
    <lineage>
        <taxon>Bacteria</taxon>
        <taxon>Pseudomonadati</taxon>
        <taxon>Bacteroidota</taxon>
        <taxon>Flavobacteriia</taxon>
        <taxon>Flavobacteriales</taxon>
        <taxon>Flavobacteriaceae</taxon>
        <taxon>Flagellimonas</taxon>
    </lineage>
</organism>
<dbReference type="OrthoDB" id="820612at2"/>